<dbReference type="SUPFAM" id="SSF56219">
    <property type="entry name" value="DNase I-like"/>
    <property type="match status" value="1"/>
</dbReference>
<evidence type="ECO:0000313" key="2">
    <source>
        <dbReference type="Proteomes" id="UP000288805"/>
    </source>
</evidence>
<dbReference type="AlphaFoldDB" id="A0A438GBW7"/>
<protein>
    <submittedName>
        <fullName evidence="1">Uncharacterized protein</fullName>
    </submittedName>
</protein>
<dbReference type="Proteomes" id="UP000288805">
    <property type="component" value="Unassembled WGS sequence"/>
</dbReference>
<dbReference type="GO" id="GO:0008270">
    <property type="term" value="F:zinc ion binding"/>
    <property type="evidence" value="ECO:0007669"/>
    <property type="project" value="InterPro"/>
</dbReference>
<accession>A0A438GBW7</accession>
<gene>
    <name evidence="1" type="ORF">CK203_060613</name>
</gene>
<sequence>MLASQTNSREGRSGNRGRGQCPQCTYCNKLGHTRDRCYQLHGWPPRTAHIAQSSDLCYLNLTPLRAPHLRVSPLLVVIMMPISDIKQPHQLLLLLLPRPALYLERRLNNQAKSRLDYFIVSEGWECHFNGVVQCALPKPVSDHALILLYGGRVRRGLSSFRFKLMWLKEEGYKDLLKSWWEGYKFSASASFIWSKVESFEIGPEKLE</sequence>
<dbReference type="InterPro" id="IPR036875">
    <property type="entry name" value="Znf_CCHC_sf"/>
</dbReference>
<comment type="caution">
    <text evidence="1">The sequence shown here is derived from an EMBL/GenBank/DDBJ whole genome shotgun (WGS) entry which is preliminary data.</text>
</comment>
<dbReference type="SUPFAM" id="SSF57756">
    <property type="entry name" value="Retrovirus zinc finger-like domains"/>
    <property type="match status" value="1"/>
</dbReference>
<dbReference type="GO" id="GO:0003676">
    <property type="term" value="F:nucleic acid binding"/>
    <property type="evidence" value="ECO:0007669"/>
    <property type="project" value="InterPro"/>
</dbReference>
<dbReference type="InterPro" id="IPR036691">
    <property type="entry name" value="Endo/exonu/phosph_ase_sf"/>
</dbReference>
<reference evidence="1 2" key="1">
    <citation type="journal article" date="2018" name="PLoS Genet.">
        <title>Population sequencing reveals clonal diversity and ancestral inbreeding in the grapevine cultivar Chardonnay.</title>
        <authorList>
            <person name="Roach M.J."/>
            <person name="Johnson D.L."/>
            <person name="Bohlmann J."/>
            <person name="van Vuuren H.J."/>
            <person name="Jones S.J."/>
            <person name="Pretorius I.S."/>
            <person name="Schmidt S.A."/>
            <person name="Borneman A.R."/>
        </authorList>
    </citation>
    <scope>NUCLEOTIDE SEQUENCE [LARGE SCALE GENOMIC DNA]</scope>
    <source>
        <strain evidence="2">cv. Chardonnay</strain>
        <tissue evidence="1">Leaf</tissue>
    </source>
</reference>
<evidence type="ECO:0000313" key="1">
    <source>
        <dbReference type="EMBL" id="RVW69713.1"/>
    </source>
</evidence>
<name>A0A438GBW7_VITVI</name>
<organism evidence="1 2">
    <name type="scientific">Vitis vinifera</name>
    <name type="common">Grape</name>
    <dbReference type="NCBI Taxonomy" id="29760"/>
    <lineage>
        <taxon>Eukaryota</taxon>
        <taxon>Viridiplantae</taxon>
        <taxon>Streptophyta</taxon>
        <taxon>Embryophyta</taxon>
        <taxon>Tracheophyta</taxon>
        <taxon>Spermatophyta</taxon>
        <taxon>Magnoliopsida</taxon>
        <taxon>eudicotyledons</taxon>
        <taxon>Gunneridae</taxon>
        <taxon>Pentapetalae</taxon>
        <taxon>rosids</taxon>
        <taxon>Vitales</taxon>
        <taxon>Vitaceae</taxon>
        <taxon>Viteae</taxon>
        <taxon>Vitis</taxon>
    </lineage>
</organism>
<proteinExistence type="predicted"/>
<dbReference type="EMBL" id="QGNW01000485">
    <property type="protein sequence ID" value="RVW69713.1"/>
    <property type="molecule type" value="Genomic_DNA"/>
</dbReference>